<feature type="compositionally biased region" description="Low complexity" evidence="3">
    <location>
        <begin position="368"/>
        <end position="378"/>
    </location>
</feature>
<proteinExistence type="inferred from homology"/>
<feature type="region of interest" description="Disordered" evidence="3">
    <location>
        <begin position="308"/>
        <end position="380"/>
    </location>
</feature>
<evidence type="ECO:0000313" key="5">
    <source>
        <dbReference type="Proteomes" id="UP000422736"/>
    </source>
</evidence>
<feature type="region of interest" description="Disordered" evidence="3">
    <location>
        <begin position="42"/>
        <end position="63"/>
    </location>
</feature>
<reference evidence="4 5" key="2">
    <citation type="submission" date="2019-11" db="EMBL/GenBank/DDBJ databases">
        <authorList>
            <person name="Lu H."/>
        </authorList>
    </citation>
    <scope>NUCLEOTIDE SEQUENCE [LARGE SCALE GENOMIC DNA]</scope>
    <source>
        <strain evidence="4 5">FIM1</strain>
    </source>
</reference>
<organism evidence="4 5">
    <name type="scientific">Kluyveromyces marxianus</name>
    <name type="common">Yeast</name>
    <name type="synonym">Candida kefyr</name>
    <dbReference type="NCBI Taxonomy" id="4911"/>
    <lineage>
        <taxon>Eukaryota</taxon>
        <taxon>Fungi</taxon>
        <taxon>Dikarya</taxon>
        <taxon>Ascomycota</taxon>
        <taxon>Saccharomycotina</taxon>
        <taxon>Saccharomycetes</taxon>
        <taxon>Saccharomycetales</taxon>
        <taxon>Saccharomycetaceae</taxon>
        <taxon>Kluyveromyces</taxon>
    </lineage>
</organism>
<evidence type="ECO:0000256" key="2">
    <source>
        <dbReference type="SAM" id="Coils"/>
    </source>
</evidence>
<sequence length="494" mass="55962">MSGRSKFSKKNATKFAVVHRPHDDPSYYDADAGDHVLVPVENRNLKKDQKTKAQTQAQEEFEDIPKLVDTAAASPAAAPAAKQEKKNGPVNEHVGEAALYGINFDDSKYDYTQHLKPIGLDPSHSVFIPAKTKSKSKANEKPKKLKDPASLFVEPTYQDLENKPAEPLFVRGVAKQEYLDQMQEIPEELVGFKPDMNPALREVLIALEDEAYVVNEDVVVDIKAKPEEIPEEVDEDADDIFAELLGSGKADGADEFEDEFDEWDMENLDNYEEDHYKQEMAQFDTIGKLEDLQDIDVSADVRRFKLQQKKERNAWDSDNDFSDEDDLEEEEQETKDVVGKLPSIAGTRSSNKTGGQARKARRKKGAMSDVSGFSMSSSAIPRSEAMTVLDDRYDQIIGGYENYEEELAEEEEKHETFDMLKERSDFESMLDDFLDNYELGSGNRKLVKKDQEIAKLKEAADEVSKGKLSMRRKREKEKKSSVNSITDRLNSLRF</sequence>
<dbReference type="Proteomes" id="UP000422736">
    <property type="component" value="Chromosome 7"/>
</dbReference>
<evidence type="ECO:0000313" key="4">
    <source>
        <dbReference type="EMBL" id="QGN18395.1"/>
    </source>
</evidence>
<feature type="compositionally biased region" description="Acidic residues" evidence="3">
    <location>
        <begin position="317"/>
        <end position="333"/>
    </location>
</feature>
<gene>
    <name evidence="4" type="primary">LTV1</name>
    <name evidence="4" type="ORF">FIM1_4722</name>
</gene>
<dbReference type="InterPro" id="IPR007307">
    <property type="entry name" value="Ltv1"/>
</dbReference>
<feature type="region of interest" description="Disordered" evidence="3">
    <location>
        <begin position="462"/>
        <end position="494"/>
    </location>
</feature>
<feature type="compositionally biased region" description="Polar residues" evidence="3">
    <location>
        <begin position="481"/>
        <end position="494"/>
    </location>
</feature>
<dbReference type="PANTHER" id="PTHR21531:SF0">
    <property type="entry name" value="PROTEIN LTV1 HOMOLOG"/>
    <property type="match status" value="1"/>
</dbReference>
<protein>
    <submittedName>
        <fullName evidence="4">Protein LTV1</fullName>
    </submittedName>
</protein>
<dbReference type="EMBL" id="CP015061">
    <property type="protein sequence ID" value="QGN18395.1"/>
    <property type="molecule type" value="Genomic_DNA"/>
</dbReference>
<evidence type="ECO:0000256" key="1">
    <source>
        <dbReference type="ARBA" id="ARBA00009078"/>
    </source>
</evidence>
<accession>A0ABX6F1D1</accession>
<dbReference type="PANTHER" id="PTHR21531">
    <property type="entry name" value="LOW-TEMPERATURE VIABILITY PROTEIN LTV1-RELATED"/>
    <property type="match status" value="1"/>
</dbReference>
<feature type="region of interest" description="Disordered" evidence="3">
    <location>
        <begin position="131"/>
        <end position="150"/>
    </location>
</feature>
<reference evidence="4 5" key="1">
    <citation type="submission" date="2016-03" db="EMBL/GenBank/DDBJ databases">
        <title>How can Kluyveromyces marxianus grow so fast - potential evolutionary course in Saccharomyces Complex revealed by comparative genomics.</title>
        <authorList>
            <person name="Mo W."/>
            <person name="Lu W."/>
            <person name="Yang X."/>
            <person name="Qi J."/>
            <person name="Lv H."/>
        </authorList>
    </citation>
    <scope>NUCLEOTIDE SEQUENCE [LARGE SCALE GENOMIC DNA]</scope>
    <source>
        <strain evidence="4 5">FIM1</strain>
    </source>
</reference>
<name>A0ABX6F1D1_KLUMA</name>
<keyword evidence="5" id="KW-1185">Reference proteome</keyword>
<keyword evidence="2" id="KW-0175">Coiled coil</keyword>
<feature type="compositionally biased region" description="Basic and acidic residues" evidence="3">
    <location>
        <begin position="137"/>
        <end position="147"/>
    </location>
</feature>
<feature type="coiled-coil region" evidence="2">
    <location>
        <begin position="393"/>
        <end position="420"/>
    </location>
</feature>
<comment type="similarity">
    <text evidence="1">Belongs to the LTV1 family.</text>
</comment>
<evidence type="ECO:0000256" key="3">
    <source>
        <dbReference type="SAM" id="MobiDB-lite"/>
    </source>
</evidence>
<dbReference type="Pfam" id="PF04180">
    <property type="entry name" value="LTV"/>
    <property type="match status" value="1"/>
</dbReference>